<sequence length="480" mass="53150">MYEECLNRAFSRITADSELKDRTLERIDNMNKKTMKRTRKAAGAVICAAAIGITTVFAASPMGREAIGGIIDYFASDKAREITSMEELSRHNEAIGESVSKNGITLTLDNVAADDNFVHVFYTVKLPEAFDTRTGYLNIESIIDGEIGISGNNNSHENYFADDSAVKGVMKINVSTRSLPDKFKLELLMAYDETGNDIISAQYMKNSNGERAELSENDKSGLLYISTDIDKSAVSVESVVKEINKEISERTEIEKIIFSPFGNQMVLRYDTRGLDEGGEAGSTVFNDNFALFDENGTCLDVLNTDLMSVENGIGRNSFEFLKADKNLKSITFVPVKITPSYEDMPVIRQKTGAYPLTYETNKYGKVVVTGIRFKDGEILIDYYKDGYVMYDPGFVLENDAGENAEPGGKFNCILYTDVHYETNSYTARYVYAPLDENGNVLPPDESVSADKLEASLTTLGVVENKGVELDFDNAVILDVD</sequence>
<evidence type="ECO:0000313" key="4">
    <source>
        <dbReference type="Proteomes" id="UP000824165"/>
    </source>
</evidence>
<reference evidence="3" key="2">
    <citation type="journal article" date="2021" name="PeerJ">
        <title>Extensive microbial diversity within the chicken gut microbiome revealed by metagenomics and culture.</title>
        <authorList>
            <person name="Gilroy R."/>
            <person name="Ravi A."/>
            <person name="Getino M."/>
            <person name="Pursley I."/>
            <person name="Horton D.L."/>
            <person name="Alikhan N.F."/>
            <person name="Baker D."/>
            <person name="Gharbi K."/>
            <person name="Hall N."/>
            <person name="Watson M."/>
            <person name="Adriaenssens E.M."/>
            <person name="Foster-Nyarko E."/>
            <person name="Jarju S."/>
            <person name="Secka A."/>
            <person name="Antonio M."/>
            <person name="Oren A."/>
            <person name="Chaudhuri R.R."/>
            <person name="La Ragione R."/>
            <person name="Hildebrand F."/>
            <person name="Pallen M.J."/>
        </authorList>
    </citation>
    <scope>NUCLEOTIDE SEQUENCE</scope>
    <source>
        <strain evidence="3">CHK181-108</strain>
    </source>
</reference>
<proteinExistence type="predicted"/>
<keyword evidence="1" id="KW-0472">Membrane</keyword>
<organism evidence="3 4">
    <name type="scientific">Candidatus Ornithomonoglobus intestinigallinarum</name>
    <dbReference type="NCBI Taxonomy" id="2840894"/>
    <lineage>
        <taxon>Bacteria</taxon>
        <taxon>Bacillati</taxon>
        <taxon>Bacillota</taxon>
        <taxon>Clostridia</taxon>
        <taxon>Candidatus Ornithomonoglobus</taxon>
    </lineage>
</organism>
<evidence type="ECO:0000313" key="3">
    <source>
        <dbReference type="EMBL" id="HIT85581.1"/>
    </source>
</evidence>
<reference evidence="3" key="1">
    <citation type="submission" date="2020-10" db="EMBL/GenBank/DDBJ databases">
        <authorList>
            <person name="Gilroy R."/>
        </authorList>
    </citation>
    <scope>NUCLEOTIDE SEQUENCE</scope>
    <source>
        <strain evidence="3">CHK181-108</strain>
    </source>
</reference>
<gene>
    <name evidence="3" type="ORF">IAA60_06710</name>
</gene>
<evidence type="ECO:0000259" key="2">
    <source>
        <dbReference type="Pfam" id="PF13786"/>
    </source>
</evidence>
<dbReference type="InterPro" id="IPR025436">
    <property type="entry name" value="DUF4179"/>
</dbReference>
<dbReference type="EMBL" id="DVLU01000065">
    <property type="protein sequence ID" value="HIT85581.1"/>
    <property type="molecule type" value="Genomic_DNA"/>
</dbReference>
<comment type="caution">
    <text evidence="3">The sequence shown here is derived from an EMBL/GenBank/DDBJ whole genome shotgun (WGS) entry which is preliminary data.</text>
</comment>
<feature type="transmembrane region" description="Helical" evidence="1">
    <location>
        <begin position="41"/>
        <end position="60"/>
    </location>
</feature>
<feature type="domain" description="DUF4179" evidence="2">
    <location>
        <begin position="36"/>
        <end position="125"/>
    </location>
</feature>
<dbReference type="Gene3D" id="2.60.40.1630">
    <property type="entry name" value="bacillus anthracis domain"/>
    <property type="match status" value="1"/>
</dbReference>
<keyword evidence="1" id="KW-0812">Transmembrane</keyword>
<protein>
    <submittedName>
        <fullName evidence="3">DUF4179 domain-containing protein</fullName>
    </submittedName>
</protein>
<keyword evidence="1" id="KW-1133">Transmembrane helix</keyword>
<dbReference type="Pfam" id="PF13786">
    <property type="entry name" value="DUF4179"/>
    <property type="match status" value="1"/>
</dbReference>
<dbReference type="AlphaFoldDB" id="A0A9D1H4B0"/>
<name>A0A9D1H4B0_9FIRM</name>
<dbReference type="Proteomes" id="UP000824165">
    <property type="component" value="Unassembled WGS sequence"/>
</dbReference>
<accession>A0A9D1H4B0</accession>
<evidence type="ECO:0000256" key="1">
    <source>
        <dbReference type="SAM" id="Phobius"/>
    </source>
</evidence>